<dbReference type="GeneID" id="111014034"/>
<evidence type="ECO:0000256" key="2">
    <source>
        <dbReference type="ARBA" id="ARBA00023015"/>
    </source>
</evidence>
<dbReference type="AlphaFoldDB" id="A0A6J1CSZ7"/>
<keyword evidence="3" id="KW-0238">DNA-binding</keyword>
<evidence type="ECO:0000259" key="6">
    <source>
        <dbReference type="PROSITE" id="PS50888"/>
    </source>
</evidence>
<dbReference type="InterPro" id="IPR045239">
    <property type="entry name" value="bHLH95_bHLH"/>
</dbReference>
<organism evidence="7 8">
    <name type="scientific">Momordica charantia</name>
    <name type="common">Bitter gourd</name>
    <name type="synonym">Balsam pear</name>
    <dbReference type="NCBI Taxonomy" id="3673"/>
    <lineage>
        <taxon>Eukaryota</taxon>
        <taxon>Viridiplantae</taxon>
        <taxon>Streptophyta</taxon>
        <taxon>Embryophyta</taxon>
        <taxon>Tracheophyta</taxon>
        <taxon>Spermatophyta</taxon>
        <taxon>Magnoliopsida</taxon>
        <taxon>eudicotyledons</taxon>
        <taxon>Gunneridae</taxon>
        <taxon>Pentapetalae</taxon>
        <taxon>rosids</taxon>
        <taxon>fabids</taxon>
        <taxon>Cucurbitales</taxon>
        <taxon>Cucurbitaceae</taxon>
        <taxon>Momordiceae</taxon>
        <taxon>Momordica</taxon>
    </lineage>
</organism>
<protein>
    <submittedName>
        <fullName evidence="8">Transcription factor bHLH110-like isoform X1</fullName>
    </submittedName>
</protein>
<evidence type="ECO:0000256" key="5">
    <source>
        <dbReference type="ARBA" id="ARBA00023242"/>
    </source>
</evidence>
<keyword evidence="5" id="KW-0539">Nucleus</keyword>
<dbReference type="GO" id="GO:0000978">
    <property type="term" value="F:RNA polymerase II cis-regulatory region sequence-specific DNA binding"/>
    <property type="evidence" value="ECO:0007669"/>
    <property type="project" value="TreeGrafter"/>
</dbReference>
<dbReference type="InterPro" id="IPR045843">
    <property type="entry name" value="IND-like"/>
</dbReference>
<proteinExistence type="predicted"/>
<evidence type="ECO:0000256" key="1">
    <source>
        <dbReference type="ARBA" id="ARBA00004123"/>
    </source>
</evidence>
<dbReference type="PANTHER" id="PTHR16223:SF56">
    <property type="entry name" value="TRANSCRIPTION FACTOR BHLH110"/>
    <property type="match status" value="1"/>
</dbReference>
<name>A0A6J1CSZ7_MOMCH</name>
<dbReference type="GO" id="GO:0046983">
    <property type="term" value="F:protein dimerization activity"/>
    <property type="evidence" value="ECO:0007669"/>
    <property type="project" value="InterPro"/>
</dbReference>
<feature type="domain" description="BHLH" evidence="6">
    <location>
        <begin position="181"/>
        <end position="230"/>
    </location>
</feature>
<dbReference type="RefSeq" id="XP_022144323.1">
    <property type="nucleotide sequence ID" value="XM_022288631.1"/>
</dbReference>
<dbReference type="GO" id="GO:0005634">
    <property type="term" value="C:nucleus"/>
    <property type="evidence" value="ECO:0007669"/>
    <property type="project" value="UniProtKB-SubCell"/>
</dbReference>
<dbReference type="KEGG" id="mcha:111014034"/>
<comment type="subcellular location">
    <subcellularLocation>
        <location evidence="1">Nucleus</location>
    </subcellularLocation>
</comment>
<evidence type="ECO:0000256" key="3">
    <source>
        <dbReference type="ARBA" id="ARBA00023125"/>
    </source>
</evidence>
<keyword evidence="2" id="KW-0805">Transcription regulation</keyword>
<keyword evidence="4" id="KW-0804">Transcription</keyword>
<dbReference type="InterPro" id="IPR036638">
    <property type="entry name" value="HLH_DNA-bd_sf"/>
</dbReference>
<accession>A0A6J1CSZ7</accession>
<dbReference type="PANTHER" id="PTHR16223">
    <property type="entry name" value="TRANSCRIPTION FACTOR BHLH83-RELATED"/>
    <property type="match status" value="1"/>
</dbReference>
<dbReference type="OrthoDB" id="760019at2759"/>
<keyword evidence="7" id="KW-1185">Reference proteome</keyword>
<dbReference type="InterPro" id="IPR011598">
    <property type="entry name" value="bHLH_dom"/>
</dbReference>
<reference evidence="8" key="1">
    <citation type="submission" date="2025-08" db="UniProtKB">
        <authorList>
            <consortium name="RefSeq"/>
        </authorList>
    </citation>
    <scope>IDENTIFICATION</scope>
    <source>
        <strain evidence="8">OHB3-1</strain>
    </source>
</reference>
<dbReference type="GO" id="GO:0000981">
    <property type="term" value="F:DNA-binding transcription factor activity, RNA polymerase II-specific"/>
    <property type="evidence" value="ECO:0007669"/>
    <property type="project" value="TreeGrafter"/>
</dbReference>
<dbReference type="CDD" id="cd11393">
    <property type="entry name" value="bHLH_AtbHLH_like"/>
    <property type="match status" value="1"/>
</dbReference>
<evidence type="ECO:0000313" key="7">
    <source>
        <dbReference type="Proteomes" id="UP000504603"/>
    </source>
</evidence>
<evidence type="ECO:0000256" key="4">
    <source>
        <dbReference type="ARBA" id="ARBA00023163"/>
    </source>
</evidence>
<dbReference type="Gene3D" id="4.10.280.10">
    <property type="entry name" value="Helix-loop-helix DNA-binding domain"/>
    <property type="match status" value="1"/>
</dbReference>
<dbReference type="PROSITE" id="PS50888">
    <property type="entry name" value="BHLH"/>
    <property type="match status" value="1"/>
</dbReference>
<evidence type="ECO:0000313" key="8">
    <source>
        <dbReference type="RefSeq" id="XP_022144323.1"/>
    </source>
</evidence>
<dbReference type="Proteomes" id="UP000504603">
    <property type="component" value="Unplaced"/>
</dbReference>
<gene>
    <name evidence="8" type="primary">LOC111014034</name>
</gene>
<dbReference type="SUPFAM" id="SSF47459">
    <property type="entry name" value="HLH, helix-loop-helix DNA-binding domain"/>
    <property type="match status" value="1"/>
</dbReference>
<sequence length="316" mass="34777">MDLSANLHHQLLQLENQLLIGSGSSHAWTPDIPLSPSGDFEPNFHFQDLNPGIDIAESFTSLQPYHCSKLGQKFGETKEEEASGSSPKCTEDLDKFSQSCCCSKIHPTVNVSSRKPLMAEFSSSLGFDQSLSFASSHYLMQQSRASSLLTKMPNHEISQAKRPCTLKQQKPTQATPKRTRVEPRATCPPLKIRKEKLGDRIAALQQLVAPFGKTDTASVLMEAISYINFLQNQVEMLSHSYMKSCRHRNYKTMCRDGLNEENKEGESDLKGKGLCLVPLASIFDLPEETGGGGGGGGRIGGIWGPLAVANFNRRTF</sequence>